<dbReference type="InterPro" id="IPR016843">
    <property type="entry name" value="S-AdoMet-dep_Ade-MeTrfase_prd"/>
</dbReference>
<dbReference type="PANTHER" id="PTHR41313">
    <property type="entry name" value="ADENINE-SPECIFIC METHYLTRANSFERASE"/>
    <property type="match status" value="1"/>
</dbReference>
<dbReference type="Proteomes" id="UP000195918">
    <property type="component" value="Unassembled WGS sequence"/>
</dbReference>
<dbReference type="Pfam" id="PF21106">
    <property type="entry name" value="YtxK_like"/>
    <property type="match status" value="1"/>
</dbReference>
<dbReference type="AlphaFoldDB" id="A0A1X6WMP5"/>
<reference evidence="4" key="1">
    <citation type="submission" date="2017-02" db="EMBL/GenBank/DDBJ databases">
        <authorList>
            <person name="Dridi B."/>
        </authorList>
    </citation>
    <scope>NUCLEOTIDE SEQUENCE [LARGE SCALE GENOMIC DNA]</scope>
    <source>
        <strain evidence="4">bH819</strain>
    </source>
</reference>
<dbReference type="InterPro" id="IPR048375">
    <property type="entry name" value="YtxK-like_N"/>
</dbReference>
<accession>A0A1X6WMP5</accession>
<dbReference type="GO" id="GO:0032259">
    <property type="term" value="P:methylation"/>
    <property type="evidence" value="ECO:0007669"/>
    <property type="project" value="UniProtKB-KW"/>
</dbReference>
<dbReference type="Pfam" id="PF02384">
    <property type="entry name" value="N6_Mtase"/>
    <property type="match status" value="1"/>
</dbReference>
<feature type="domain" description="DNA methylase adenine-specific" evidence="1">
    <location>
        <begin position="101"/>
        <end position="313"/>
    </location>
</feature>
<dbReference type="PIRSF" id="PIRSF026567">
    <property type="entry name" value="Adenine_mtase_bact_prd"/>
    <property type="match status" value="1"/>
</dbReference>
<dbReference type="InterPro" id="IPR052933">
    <property type="entry name" value="DNA_Protect_Modify"/>
</dbReference>
<dbReference type="GO" id="GO:0008170">
    <property type="term" value="F:N-methyltransferase activity"/>
    <property type="evidence" value="ECO:0007669"/>
    <property type="project" value="InterPro"/>
</dbReference>
<keyword evidence="3" id="KW-0489">Methyltransferase</keyword>
<dbReference type="RefSeq" id="WP_086951171.1">
    <property type="nucleotide sequence ID" value="NZ_FWFD01000008.1"/>
</dbReference>
<proteinExistence type="predicted"/>
<dbReference type="Gene3D" id="1.10.150.470">
    <property type="match status" value="1"/>
</dbReference>
<dbReference type="EMBL" id="FWFD01000008">
    <property type="protein sequence ID" value="SLM85539.1"/>
    <property type="molecule type" value="Genomic_DNA"/>
</dbReference>
<evidence type="ECO:0000259" key="1">
    <source>
        <dbReference type="Pfam" id="PF02384"/>
    </source>
</evidence>
<organism evidence="3 4">
    <name type="scientific">Vagococcus fluvialis bH819</name>
    <dbReference type="NCBI Taxonomy" id="1255619"/>
    <lineage>
        <taxon>Bacteria</taxon>
        <taxon>Bacillati</taxon>
        <taxon>Bacillota</taxon>
        <taxon>Bacilli</taxon>
        <taxon>Lactobacillales</taxon>
        <taxon>Enterococcaceae</taxon>
        <taxon>Vagococcus</taxon>
    </lineage>
</organism>
<protein>
    <submittedName>
        <fullName evidence="3">Adenine-specific methyltransferase</fullName>
        <ecNumber evidence="3">2.1.1.72</ecNumber>
    </submittedName>
</protein>
<dbReference type="InterPro" id="IPR003356">
    <property type="entry name" value="DNA_methylase_A-5"/>
</dbReference>
<keyword evidence="3" id="KW-0808">Transferase</keyword>
<dbReference type="PANTHER" id="PTHR41313:SF1">
    <property type="entry name" value="DNA METHYLASE ADENINE-SPECIFIC DOMAIN-CONTAINING PROTEIN"/>
    <property type="match status" value="1"/>
</dbReference>
<dbReference type="Gene3D" id="3.40.50.150">
    <property type="entry name" value="Vaccinia Virus protein VP39"/>
    <property type="match status" value="1"/>
</dbReference>
<keyword evidence="4" id="KW-1185">Reference proteome</keyword>
<evidence type="ECO:0000313" key="4">
    <source>
        <dbReference type="Proteomes" id="UP000195918"/>
    </source>
</evidence>
<dbReference type="SUPFAM" id="SSF53335">
    <property type="entry name" value="S-adenosyl-L-methionine-dependent methyltransferases"/>
    <property type="match status" value="1"/>
</dbReference>
<name>A0A1X6WMP5_9ENTE</name>
<evidence type="ECO:0000259" key="2">
    <source>
        <dbReference type="Pfam" id="PF21106"/>
    </source>
</evidence>
<sequence length="335" mass="37511">MSQTDVEKGFQYLLESVELLQGALDTSFFDAYIENNENRMDGQKVRVIEDVPKKEVVEKIETLYNSLEQLELTQEDRRKITQLVLLKGSMKDGIQANHQLTPDGIGFLFVYILEQLADKTKEISLLDVSVGMGNLLYTVMSNLDVAGLKTVGYGVDVDDTLLNVAAVNQEWLSIDAQLFHQDSIDSLLVDPVDFAIADLPIGYYPVDEKAKEFTVAADDGHTYAHHLLMEKAMNHVKPAGFGVFLVPSNLLETEQAPLLTKWIKSKVYLQSVLKLPYTLFSQKGISKSILIVQNKGNSAEQAKEVLLAELPSLKDNQAVLTFINAFRAWRETNIK</sequence>
<dbReference type="GO" id="GO:0009007">
    <property type="term" value="F:site-specific DNA-methyltransferase (adenine-specific) activity"/>
    <property type="evidence" value="ECO:0007669"/>
    <property type="project" value="UniProtKB-EC"/>
</dbReference>
<dbReference type="OrthoDB" id="9788159at2"/>
<dbReference type="GO" id="GO:0003677">
    <property type="term" value="F:DNA binding"/>
    <property type="evidence" value="ECO:0007669"/>
    <property type="project" value="InterPro"/>
</dbReference>
<evidence type="ECO:0000313" key="3">
    <source>
        <dbReference type="EMBL" id="SLM85539.1"/>
    </source>
</evidence>
<dbReference type="InterPro" id="IPR029063">
    <property type="entry name" value="SAM-dependent_MTases_sf"/>
</dbReference>
<dbReference type="EC" id="2.1.1.72" evidence="3"/>
<feature type="domain" description="YtxK-like N-terminal helical" evidence="2">
    <location>
        <begin position="9"/>
        <end position="88"/>
    </location>
</feature>
<gene>
    <name evidence="3" type="ORF">FM121_05525</name>
</gene>